<accession>A0AAD8EB97</accession>
<proteinExistence type="predicted"/>
<dbReference type="Proteomes" id="UP001233999">
    <property type="component" value="Unassembled WGS sequence"/>
</dbReference>
<reference evidence="1" key="1">
    <citation type="journal article" date="2023" name="IScience">
        <title>Live-bearing cockroach genome reveals convergent evolutionary mechanisms linked to viviparity in insects and beyond.</title>
        <authorList>
            <person name="Fouks B."/>
            <person name="Harrison M.C."/>
            <person name="Mikhailova A.A."/>
            <person name="Marchal E."/>
            <person name="English S."/>
            <person name="Carruthers M."/>
            <person name="Jennings E.C."/>
            <person name="Chiamaka E.L."/>
            <person name="Frigard R.A."/>
            <person name="Pippel M."/>
            <person name="Attardo G.M."/>
            <person name="Benoit J.B."/>
            <person name="Bornberg-Bauer E."/>
            <person name="Tobe S.S."/>
        </authorList>
    </citation>
    <scope>NUCLEOTIDE SEQUENCE</scope>
    <source>
        <strain evidence="1">Stay&amp;Tobe</strain>
    </source>
</reference>
<gene>
    <name evidence="1" type="ORF">L9F63_022205</name>
</gene>
<keyword evidence="2" id="KW-1185">Reference proteome</keyword>
<feature type="non-terminal residue" evidence="1">
    <location>
        <position position="52"/>
    </location>
</feature>
<protein>
    <submittedName>
        <fullName evidence="1">Uncharacterized protein</fullName>
    </submittedName>
</protein>
<dbReference type="EMBL" id="JASPKZ010007593">
    <property type="protein sequence ID" value="KAJ9583452.1"/>
    <property type="molecule type" value="Genomic_DNA"/>
</dbReference>
<dbReference type="AlphaFoldDB" id="A0AAD8EB97"/>
<reference evidence="1" key="2">
    <citation type="submission" date="2023-05" db="EMBL/GenBank/DDBJ databases">
        <authorList>
            <person name="Fouks B."/>
        </authorList>
    </citation>
    <scope>NUCLEOTIDE SEQUENCE</scope>
    <source>
        <strain evidence="1">Stay&amp;Tobe</strain>
        <tissue evidence="1">Testes</tissue>
    </source>
</reference>
<comment type="caution">
    <text evidence="1">The sequence shown here is derived from an EMBL/GenBank/DDBJ whole genome shotgun (WGS) entry which is preliminary data.</text>
</comment>
<sequence length="52" mass="6155">RIVGFMVDDREIEEAWRVGCFALIPEKSKESNNNIVRMSVMWEGRVHMFRGK</sequence>
<evidence type="ECO:0000313" key="1">
    <source>
        <dbReference type="EMBL" id="KAJ9583452.1"/>
    </source>
</evidence>
<evidence type="ECO:0000313" key="2">
    <source>
        <dbReference type="Proteomes" id="UP001233999"/>
    </source>
</evidence>
<name>A0AAD8EB97_DIPPU</name>
<organism evidence="1 2">
    <name type="scientific">Diploptera punctata</name>
    <name type="common">Pacific beetle cockroach</name>
    <dbReference type="NCBI Taxonomy" id="6984"/>
    <lineage>
        <taxon>Eukaryota</taxon>
        <taxon>Metazoa</taxon>
        <taxon>Ecdysozoa</taxon>
        <taxon>Arthropoda</taxon>
        <taxon>Hexapoda</taxon>
        <taxon>Insecta</taxon>
        <taxon>Pterygota</taxon>
        <taxon>Neoptera</taxon>
        <taxon>Polyneoptera</taxon>
        <taxon>Dictyoptera</taxon>
        <taxon>Blattodea</taxon>
        <taxon>Blaberoidea</taxon>
        <taxon>Blaberidae</taxon>
        <taxon>Diplopterinae</taxon>
        <taxon>Diploptera</taxon>
    </lineage>
</organism>
<feature type="non-terminal residue" evidence="1">
    <location>
        <position position="1"/>
    </location>
</feature>